<evidence type="ECO:0000313" key="1">
    <source>
        <dbReference type="EMBL" id="SUZ93221.1"/>
    </source>
</evidence>
<reference evidence="1" key="1">
    <citation type="submission" date="2018-05" db="EMBL/GenBank/DDBJ databases">
        <authorList>
            <person name="Lanie J.A."/>
            <person name="Ng W.-L."/>
            <person name="Kazmierczak K.M."/>
            <person name="Andrzejewski T.M."/>
            <person name="Davidsen T.M."/>
            <person name="Wayne K.J."/>
            <person name="Tettelin H."/>
            <person name="Glass J.I."/>
            <person name="Rusch D."/>
            <person name="Podicherti R."/>
            <person name="Tsui H.-C.T."/>
            <person name="Winkler M.E."/>
        </authorList>
    </citation>
    <scope>NUCLEOTIDE SEQUENCE</scope>
</reference>
<dbReference type="EMBL" id="UINC01002128">
    <property type="protein sequence ID" value="SUZ93221.1"/>
    <property type="molecule type" value="Genomic_DNA"/>
</dbReference>
<proteinExistence type="predicted"/>
<name>A0A381RPY9_9ZZZZ</name>
<dbReference type="AlphaFoldDB" id="A0A381RPY9"/>
<accession>A0A381RPY9</accession>
<protein>
    <submittedName>
        <fullName evidence="1">Uncharacterized protein</fullName>
    </submittedName>
</protein>
<gene>
    <name evidence="1" type="ORF">METZ01_LOCUS46075</name>
</gene>
<sequence length="44" mass="5239">MSSTYQNKTNSKFDQDTNLHFNINKCIDNYTQLYEIQAGKTKYE</sequence>
<organism evidence="1">
    <name type="scientific">marine metagenome</name>
    <dbReference type="NCBI Taxonomy" id="408172"/>
    <lineage>
        <taxon>unclassified sequences</taxon>
        <taxon>metagenomes</taxon>
        <taxon>ecological metagenomes</taxon>
    </lineage>
</organism>